<reference evidence="3" key="1">
    <citation type="submission" date="2020-11" db="EMBL/GenBank/DDBJ databases">
        <authorList>
            <person name="Tran Van P."/>
        </authorList>
    </citation>
    <scope>NUCLEOTIDE SEQUENCE</scope>
</reference>
<sequence>MIGGSWDYTCRLSRIHRLAFNGTHESLKRLDIRTPIVDNSHNIDGDYDLFKAIHTLESLETLYISDTLLTTIPDSAIQSHTKLVNINFESNPIVRIGSQAFKHLPHLRNLDIRRNKIHDISDNAFPVNDVYSDEKLVIDLTANLLSNGTVGKYAFDAIKRPVDLYLYNEDL</sequence>
<dbReference type="Pfam" id="PF13855">
    <property type="entry name" value="LRR_8"/>
    <property type="match status" value="1"/>
</dbReference>
<evidence type="ECO:0000256" key="1">
    <source>
        <dbReference type="ARBA" id="ARBA00022614"/>
    </source>
</evidence>
<keyword evidence="2" id="KW-0677">Repeat</keyword>
<keyword evidence="1" id="KW-0433">Leucine-rich repeat</keyword>
<feature type="non-terminal residue" evidence="3">
    <location>
        <position position="171"/>
    </location>
</feature>
<protein>
    <submittedName>
        <fullName evidence="3">Uncharacterized protein</fullName>
    </submittedName>
</protein>
<accession>A0A7R9M222</accession>
<proteinExistence type="predicted"/>
<dbReference type="PANTHER" id="PTHR45617">
    <property type="entry name" value="LEUCINE RICH REPEAT FAMILY PROTEIN"/>
    <property type="match status" value="1"/>
</dbReference>
<evidence type="ECO:0000313" key="4">
    <source>
        <dbReference type="Proteomes" id="UP000728032"/>
    </source>
</evidence>
<dbReference type="EMBL" id="OC919177">
    <property type="protein sequence ID" value="CAD7650824.1"/>
    <property type="molecule type" value="Genomic_DNA"/>
</dbReference>
<dbReference type="Gene3D" id="3.80.10.10">
    <property type="entry name" value="Ribonuclease Inhibitor"/>
    <property type="match status" value="1"/>
</dbReference>
<organism evidence="3">
    <name type="scientific">Oppiella nova</name>
    <dbReference type="NCBI Taxonomy" id="334625"/>
    <lineage>
        <taxon>Eukaryota</taxon>
        <taxon>Metazoa</taxon>
        <taxon>Ecdysozoa</taxon>
        <taxon>Arthropoda</taxon>
        <taxon>Chelicerata</taxon>
        <taxon>Arachnida</taxon>
        <taxon>Acari</taxon>
        <taxon>Acariformes</taxon>
        <taxon>Sarcoptiformes</taxon>
        <taxon>Oribatida</taxon>
        <taxon>Brachypylina</taxon>
        <taxon>Oppioidea</taxon>
        <taxon>Oppiidae</taxon>
        <taxon>Oppiella</taxon>
    </lineage>
</organism>
<dbReference type="PROSITE" id="PS51450">
    <property type="entry name" value="LRR"/>
    <property type="match status" value="1"/>
</dbReference>
<evidence type="ECO:0000256" key="2">
    <source>
        <dbReference type="ARBA" id="ARBA00022737"/>
    </source>
</evidence>
<dbReference type="Proteomes" id="UP000728032">
    <property type="component" value="Unassembled WGS sequence"/>
</dbReference>
<dbReference type="InterPro" id="IPR003591">
    <property type="entry name" value="Leu-rich_rpt_typical-subtyp"/>
</dbReference>
<dbReference type="InterPro" id="IPR032675">
    <property type="entry name" value="LRR_dom_sf"/>
</dbReference>
<name>A0A7R9M222_9ACAR</name>
<gene>
    <name evidence="3" type="ORF">ONB1V03_LOCUS8003</name>
</gene>
<dbReference type="AlphaFoldDB" id="A0A7R9M222"/>
<dbReference type="SUPFAM" id="SSF52058">
    <property type="entry name" value="L domain-like"/>
    <property type="match status" value="1"/>
</dbReference>
<keyword evidence="4" id="KW-1185">Reference proteome</keyword>
<evidence type="ECO:0000313" key="3">
    <source>
        <dbReference type="EMBL" id="CAD7650824.1"/>
    </source>
</evidence>
<dbReference type="SMART" id="SM00369">
    <property type="entry name" value="LRR_TYP"/>
    <property type="match status" value="2"/>
</dbReference>
<dbReference type="EMBL" id="CAJPVJ010004352">
    <property type="protein sequence ID" value="CAG2168515.1"/>
    <property type="molecule type" value="Genomic_DNA"/>
</dbReference>
<dbReference type="OrthoDB" id="6494448at2759"/>
<dbReference type="InterPro" id="IPR001611">
    <property type="entry name" value="Leu-rich_rpt"/>
</dbReference>